<name>A0A2A9TTW5_BACCE</name>
<organism evidence="2 3">
    <name type="scientific">Bacillus cereus</name>
    <dbReference type="NCBI Taxonomy" id="1396"/>
    <lineage>
        <taxon>Bacteria</taxon>
        <taxon>Bacillati</taxon>
        <taxon>Bacillota</taxon>
        <taxon>Bacilli</taxon>
        <taxon>Bacillales</taxon>
        <taxon>Bacillaceae</taxon>
        <taxon>Bacillus</taxon>
        <taxon>Bacillus cereus group</taxon>
    </lineage>
</organism>
<accession>A0A2A9TTW5</accession>
<dbReference type="Proteomes" id="UP000220635">
    <property type="component" value="Unassembled WGS sequence"/>
</dbReference>
<gene>
    <name evidence="2" type="ORF">CN425_08385</name>
</gene>
<dbReference type="InterPro" id="IPR036457">
    <property type="entry name" value="PPM-type-like_dom_sf"/>
</dbReference>
<protein>
    <submittedName>
        <fullName evidence="2">Protein phosphatase 2C domain-containing protein</fullName>
    </submittedName>
</protein>
<comment type="caution">
    <text evidence="2">The sequence shown here is derived from an EMBL/GenBank/DDBJ whole genome shotgun (WGS) entry which is preliminary data.</text>
</comment>
<proteinExistence type="predicted"/>
<dbReference type="AlphaFoldDB" id="A0A2A9TTW5"/>
<evidence type="ECO:0000259" key="1">
    <source>
        <dbReference type="Pfam" id="PF13672"/>
    </source>
</evidence>
<reference evidence="2 3" key="1">
    <citation type="submission" date="2017-09" db="EMBL/GenBank/DDBJ databases">
        <title>Large-scale bioinformatics analysis of Bacillus genomes uncovers conserved roles of natural products in bacterial physiology.</title>
        <authorList>
            <consortium name="Agbiome Team Llc"/>
            <person name="Bleich R.M."/>
            <person name="Grubbs K.J."/>
            <person name="Santa Maria K.C."/>
            <person name="Allen S.E."/>
            <person name="Farag S."/>
            <person name="Shank E.A."/>
            <person name="Bowers A."/>
        </authorList>
    </citation>
    <scope>NUCLEOTIDE SEQUENCE [LARGE SCALE GENOMIC DNA]</scope>
    <source>
        <strain evidence="2 3">AFS010695</strain>
    </source>
</reference>
<dbReference type="Gene3D" id="3.60.40.10">
    <property type="entry name" value="PPM-type phosphatase domain"/>
    <property type="match status" value="1"/>
</dbReference>
<dbReference type="SUPFAM" id="SSF81606">
    <property type="entry name" value="PP2C-like"/>
    <property type="match status" value="1"/>
</dbReference>
<feature type="domain" description="PPM-type phosphatase" evidence="1">
    <location>
        <begin position="48"/>
        <end position="234"/>
    </location>
</feature>
<dbReference type="InterPro" id="IPR001932">
    <property type="entry name" value="PPM-type_phosphatase-like_dom"/>
</dbReference>
<dbReference type="Pfam" id="PF13672">
    <property type="entry name" value="PP2C_2"/>
    <property type="match status" value="1"/>
</dbReference>
<evidence type="ECO:0000313" key="2">
    <source>
        <dbReference type="EMBL" id="PEW02923.1"/>
    </source>
</evidence>
<sequence length="280" mass="31959">MSMHTTNNTQYSWVGSREMCLGEISVKQYGDIVLGKYGGNISAGAKKNEDGALVWSNGDWEFAAILDGHNSAESVDLVVNAIKKEYENIKTIMKESIKTVFRSIENHILAIFQSSSFKEKCQKVKGETACLICVRKENYIWWLSIGDCLVYVFHEELHKLGQYTLNQRHFYEWIGNVNTFDLPVPCYSSGIRELRTGKNRIVMVTDGVLECGERRYEKSLNLYEDMNGNKKELTECVRNVLEHVHHQLGRDSATITSWDVENKGNATYPSDQPEKIQTVK</sequence>
<dbReference type="EMBL" id="NTWE01000020">
    <property type="protein sequence ID" value="PEW02923.1"/>
    <property type="molecule type" value="Genomic_DNA"/>
</dbReference>
<evidence type="ECO:0000313" key="3">
    <source>
        <dbReference type="Proteomes" id="UP000220635"/>
    </source>
</evidence>